<feature type="compositionally biased region" description="Pro residues" evidence="5">
    <location>
        <begin position="1120"/>
        <end position="1131"/>
    </location>
</feature>
<feature type="compositionally biased region" description="Polar residues" evidence="5">
    <location>
        <begin position="853"/>
        <end position="870"/>
    </location>
</feature>
<dbReference type="InterPro" id="IPR015943">
    <property type="entry name" value="WD40/YVTN_repeat-like_dom_sf"/>
</dbReference>
<feature type="compositionally biased region" description="Polar residues" evidence="5">
    <location>
        <begin position="532"/>
        <end position="578"/>
    </location>
</feature>
<dbReference type="SUPFAM" id="SSF117289">
    <property type="entry name" value="Nucleoporin domain"/>
    <property type="match status" value="1"/>
</dbReference>
<feature type="compositionally biased region" description="Acidic residues" evidence="5">
    <location>
        <begin position="965"/>
        <end position="1019"/>
    </location>
</feature>
<feature type="region of interest" description="Disordered" evidence="5">
    <location>
        <begin position="493"/>
        <end position="720"/>
    </location>
</feature>
<dbReference type="GeneID" id="71992881"/>
<keyword evidence="3" id="KW-0539">Nucleus</keyword>
<feature type="compositionally biased region" description="Polar residues" evidence="5">
    <location>
        <begin position="635"/>
        <end position="645"/>
    </location>
</feature>
<organism evidence="7 8">
    <name type="scientific">Passalora fulva</name>
    <name type="common">Tomato leaf mold</name>
    <name type="synonym">Cladosporium fulvum</name>
    <dbReference type="NCBI Taxonomy" id="5499"/>
    <lineage>
        <taxon>Eukaryota</taxon>
        <taxon>Fungi</taxon>
        <taxon>Dikarya</taxon>
        <taxon>Ascomycota</taxon>
        <taxon>Pezizomycotina</taxon>
        <taxon>Dothideomycetes</taxon>
        <taxon>Dothideomycetidae</taxon>
        <taxon>Mycosphaerellales</taxon>
        <taxon>Mycosphaerellaceae</taxon>
        <taxon>Fulvia</taxon>
    </lineage>
</organism>
<dbReference type="PANTHER" id="PTHR48125:SF10">
    <property type="entry name" value="OS12G0136300 PROTEIN"/>
    <property type="match status" value="1"/>
</dbReference>
<evidence type="ECO:0000256" key="3">
    <source>
        <dbReference type="ARBA" id="ARBA00023242"/>
    </source>
</evidence>
<reference evidence="7" key="1">
    <citation type="submission" date="2021-12" db="EMBL/GenBank/DDBJ databases">
        <authorList>
            <person name="Zaccaron A."/>
            <person name="Stergiopoulos I."/>
        </authorList>
    </citation>
    <scope>NUCLEOTIDE SEQUENCE</scope>
    <source>
        <strain evidence="7">Race5_Kim</strain>
    </source>
</reference>
<evidence type="ECO:0000256" key="4">
    <source>
        <dbReference type="SAM" id="Coils"/>
    </source>
</evidence>
<keyword evidence="4" id="KW-0175">Coiled coil</keyword>
<feature type="region of interest" description="Disordered" evidence="5">
    <location>
        <begin position="1453"/>
        <end position="1483"/>
    </location>
</feature>
<dbReference type="Pfam" id="PF16755">
    <property type="entry name" value="Beta-prop_NUP159_NUP214"/>
    <property type="match status" value="1"/>
</dbReference>
<feature type="compositionally biased region" description="Low complexity" evidence="5">
    <location>
        <begin position="764"/>
        <end position="774"/>
    </location>
</feature>
<evidence type="ECO:0000256" key="2">
    <source>
        <dbReference type="ARBA" id="ARBA00022448"/>
    </source>
</evidence>
<feature type="compositionally biased region" description="Basic and acidic residues" evidence="5">
    <location>
        <begin position="1045"/>
        <end position="1063"/>
    </location>
</feature>
<evidence type="ECO:0000256" key="1">
    <source>
        <dbReference type="ARBA" id="ARBA00004123"/>
    </source>
</evidence>
<sequence>MAATQTGAKVPTVEDGKNVFFQNLGVGGSDRLQAGESWPYDNLPSPTASLLAIASRKGVLVVGTPTGLDISSTEKTRRSYIKRRTEKQEPVQPLDVDVHIDISRVSHVAFTADEAWLVVASEGCGRLSVYSTDHLANGARPAHEIDISGENVRHLSTNPQDEPVSGHRNVCAVITGNGSLLFIKVSESNDIYSNFQGNKVFYNNVASGTWSKMGKQFVAGLSDGTAVRIDPLNSSKENVVETIPRAPQLDGPVTDPDYSNVTAVALTAISWLKTKGGMSYLFVYSPVYAPYSDPDDAGNDSQESLYFIAERTPNQQSYTFRPFERAPTDDFGMKRRTPASQNIIRLSDWHKAEEILVIGSTVCAELGMVTEFKEAVHDDAPAGYAGYFTDDQHKVSMPYSDANLTDGSPVGLALDLGTTEVAPAPVKDDEDILPHSKLPLPALYVLDFSGILSIYWIVYVEAIRASVFAPGIVHRSGRYAKYQKINPRDTISTEEYKGISTASGQEPVETEPLDATSPTDAPRSGSPFAALPSNSAQSTPSSGAPVASQPTAAFGQPSQQSTSTFGQPSTSGFGQATTPGGFGQPSTPGGFGQPGKPAFGQASTPGGFGQPSKPAFGQASTPGGFGQPSAPAFGGTNTMGQTKSPWGQPAASPAGQSPFGAKLAGPSPFAAAAAGKTSGFGQPSTPGQAGSASAFGSVGQLGANKPNPFGGNASGGTSAFASVGQSIASPFSKPALLQGGSNLSGFGNLSSAESGNTVSGFGSGSSFASSSFNSKEAVSRESTMNEGTQQQSSGLSGMGGFKLGSGFKGDGSAKDDLPMPKNPGAGLFGSDFGNSLGVTSGERPSPFIKQEPGTGTQTSMKDIPAASSNDAPLPPDPSTYKPPKGWNDDIPGAGAPVNMKPSTNDAPLPHDPTTPANWNADIPGAGPAVNAKTPEKDIPIAGSPPVDVTNSQSFGDALSEIAGPSDEDSEDWAEDDDDGEGDEDEEDDDEDEDEDEDDDQEEEEEEEESEEDETADEEVPYQPQNPAGLAAFKARMQPPGPKSPEPQRSRNESRTPQSDEKSMKSSYTPAGLPKGPVFPPPAAKPQHSPRSPSPQRAVTSPVRPRDLQLPASIKATAVPPAKPLERPAPAPKPRDPTVGELADQAAQRVEAELARPVEPTTELPPFYAHTDYTGNVDTPGIGGQIEKVYRDINSMVHTVGLNARSINSFLDGHEKMRQPGKRTRDDLDNPDAWLLGDVADLGRIIDEINTQLENGKLEGASETLADISQAHNEVLKLKAQSTEIRKQVQAHKDPERLAALDAAPLDIETKAQQSELRSGVQRVQQLLADIEQKMTMLRADLASLSHRDGQPNGQSPVPTVEAVMNTIRRMTAAVQQKSADIDFLEAQIKRLPNGIESLRLDDNYEDDLASRLGNNRLLADRGSPAATPPRRPRMAANGDALGMSGMFGTSSRFATPPSASMRQSTRFTPDLGRSTNSLNGSARKKMMDVTAEEVEEFHAKAARRRNVLGALKKRVETNGARVIRAA</sequence>
<keyword evidence="2" id="KW-0813">Transport</keyword>
<dbReference type="EMBL" id="CP090173">
    <property type="protein sequence ID" value="UJO23973.1"/>
    <property type="molecule type" value="Genomic_DNA"/>
</dbReference>
<dbReference type="PANTHER" id="PTHR48125">
    <property type="entry name" value="LP07818P1"/>
    <property type="match status" value="1"/>
</dbReference>
<dbReference type="OrthoDB" id="248320at2759"/>
<evidence type="ECO:0000313" key="7">
    <source>
        <dbReference type="EMBL" id="UJO23973.1"/>
    </source>
</evidence>
<reference evidence="7" key="2">
    <citation type="journal article" date="2022" name="Microb. Genom.">
        <title>A chromosome-scale genome assembly of the tomato pathogen Cladosporium fulvum reveals a compartmentalized genome architecture and the presence of a dispensable chromosome.</title>
        <authorList>
            <person name="Zaccaron A.Z."/>
            <person name="Chen L.H."/>
            <person name="Samaras A."/>
            <person name="Stergiopoulos I."/>
        </authorList>
    </citation>
    <scope>NUCLEOTIDE SEQUENCE</scope>
    <source>
        <strain evidence="7">Race5_Kim</strain>
    </source>
</reference>
<feature type="compositionally biased region" description="Gly residues" evidence="5">
    <location>
        <begin position="796"/>
        <end position="809"/>
    </location>
</feature>
<proteinExistence type="predicted"/>
<evidence type="ECO:0000256" key="5">
    <source>
        <dbReference type="SAM" id="MobiDB-lite"/>
    </source>
</evidence>
<gene>
    <name evidence="7" type="ORF">CLAFUR5_13003</name>
</gene>
<evidence type="ECO:0000259" key="6">
    <source>
        <dbReference type="Pfam" id="PF16755"/>
    </source>
</evidence>
<dbReference type="RefSeq" id="XP_047768339.1">
    <property type="nucleotide sequence ID" value="XM_047912151.1"/>
</dbReference>
<dbReference type="GO" id="GO:0005634">
    <property type="term" value="C:nucleus"/>
    <property type="evidence" value="ECO:0007669"/>
    <property type="project" value="UniProtKB-SubCell"/>
</dbReference>
<protein>
    <submittedName>
        <fullName evidence="7">Nucleoporin</fullName>
    </submittedName>
</protein>
<comment type="subcellular location">
    <subcellularLocation>
        <location evidence="1">Nucleus</location>
    </subcellularLocation>
</comment>
<feature type="coiled-coil region" evidence="4">
    <location>
        <begin position="1320"/>
        <end position="1387"/>
    </location>
</feature>
<dbReference type="KEGG" id="ffu:CLAFUR5_13003"/>
<feature type="compositionally biased region" description="Polar residues" evidence="5">
    <location>
        <begin position="682"/>
        <end position="691"/>
    </location>
</feature>
<feature type="compositionally biased region" description="Polar residues" evidence="5">
    <location>
        <begin position="1453"/>
        <end position="1480"/>
    </location>
</feature>
<feature type="domain" description="Nucleoporin Nup159/Nup146 N-terminal" evidence="6">
    <location>
        <begin position="44"/>
        <end position="452"/>
    </location>
</feature>
<dbReference type="Proteomes" id="UP000756132">
    <property type="component" value="Chromosome 11"/>
</dbReference>
<evidence type="ECO:0000313" key="8">
    <source>
        <dbReference type="Proteomes" id="UP000756132"/>
    </source>
</evidence>
<feature type="compositionally biased region" description="Low complexity" evidence="5">
    <location>
        <begin position="661"/>
        <end position="681"/>
    </location>
</feature>
<dbReference type="InterPro" id="IPR039462">
    <property type="entry name" value="Nup159/Nup146_N"/>
</dbReference>
<feature type="compositionally biased region" description="Low complexity" evidence="5">
    <location>
        <begin position="1085"/>
        <end position="1096"/>
    </location>
</feature>
<dbReference type="Gene3D" id="2.130.10.10">
    <property type="entry name" value="YVTN repeat-like/Quinoprotein amine dehydrogenase"/>
    <property type="match status" value="1"/>
</dbReference>
<keyword evidence="8" id="KW-1185">Reference proteome</keyword>
<accession>A0A9Q8PK62</accession>
<name>A0A9Q8PK62_PASFU</name>
<feature type="region of interest" description="Disordered" evidence="5">
    <location>
        <begin position="763"/>
        <end position="1147"/>
    </location>
</feature>